<evidence type="ECO:0000256" key="8">
    <source>
        <dbReference type="HAMAP-Rule" id="MF_00193"/>
    </source>
</evidence>
<evidence type="ECO:0000256" key="5">
    <source>
        <dbReference type="ARBA" id="ARBA00022840"/>
    </source>
</evidence>
<evidence type="ECO:0000256" key="10">
    <source>
        <dbReference type="RuleBase" id="RU003812"/>
    </source>
</evidence>
<evidence type="ECO:0000259" key="11">
    <source>
        <dbReference type="Pfam" id="PF02540"/>
    </source>
</evidence>
<comment type="similarity">
    <text evidence="1 8 9">Belongs to the NAD synthetase family.</text>
</comment>
<dbReference type="GO" id="GO:0004359">
    <property type="term" value="F:glutaminase activity"/>
    <property type="evidence" value="ECO:0007669"/>
    <property type="project" value="InterPro"/>
</dbReference>
<dbReference type="GO" id="GO:0005524">
    <property type="term" value="F:ATP binding"/>
    <property type="evidence" value="ECO:0007669"/>
    <property type="project" value="UniProtKB-UniRule"/>
</dbReference>
<comment type="pathway">
    <text evidence="8">Cofactor biosynthesis; NAD(+) biosynthesis; NAD(+) from deamido-NAD(+) (ammonia route): step 1/1.</text>
</comment>
<evidence type="ECO:0000256" key="7">
    <source>
        <dbReference type="ARBA" id="ARBA00023027"/>
    </source>
</evidence>
<dbReference type="GO" id="GO:0008795">
    <property type="term" value="F:NAD+ synthase activity"/>
    <property type="evidence" value="ECO:0007669"/>
    <property type="project" value="UniProtKB-UniRule"/>
</dbReference>
<dbReference type="NCBIfam" id="TIGR00552">
    <property type="entry name" value="nadE"/>
    <property type="match status" value="1"/>
</dbReference>
<dbReference type="CDD" id="cd00553">
    <property type="entry name" value="NAD_synthase"/>
    <property type="match status" value="1"/>
</dbReference>
<dbReference type="SUPFAM" id="SSF52402">
    <property type="entry name" value="Adenine nucleotide alpha hydrolases-like"/>
    <property type="match status" value="1"/>
</dbReference>
<feature type="binding site" evidence="8">
    <location>
        <position position="141"/>
    </location>
    <ligand>
        <name>Mg(2+)</name>
        <dbReference type="ChEBI" id="CHEBI:18420"/>
    </ligand>
</feature>
<feature type="binding site" description="in other chain" evidence="8">
    <location>
        <position position="149"/>
    </location>
    <ligand>
        <name>deamido-NAD(+)</name>
        <dbReference type="ChEBI" id="CHEBI:58437"/>
        <note>ligand shared between two neighboring subunits</note>
    </ligand>
</feature>
<dbReference type="NCBIfam" id="NF010587">
    <property type="entry name" value="PRK13980.1"/>
    <property type="match status" value="1"/>
</dbReference>
<dbReference type="GO" id="GO:0009435">
    <property type="term" value="P:NAD+ biosynthetic process"/>
    <property type="evidence" value="ECO:0007669"/>
    <property type="project" value="UniProtKB-UniRule"/>
</dbReference>
<feature type="binding site" evidence="8">
    <location>
        <position position="136"/>
    </location>
    <ligand>
        <name>ATP</name>
        <dbReference type="ChEBI" id="CHEBI:30616"/>
    </ligand>
</feature>
<dbReference type="EC" id="6.3.1.5" evidence="8 10"/>
<keyword evidence="6 8" id="KW-0460">Magnesium</keyword>
<keyword evidence="3 8" id="KW-0479">Metal-binding</keyword>
<evidence type="ECO:0000256" key="6">
    <source>
        <dbReference type="ARBA" id="ARBA00022842"/>
    </source>
</evidence>
<feature type="domain" description="NAD/GMP synthase" evidence="11">
    <location>
        <begin position="8"/>
        <end position="248"/>
    </location>
</feature>
<dbReference type="GO" id="GO:0003952">
    <property type="term" value="F:NAD+ synthase (glutamine-hydrolyzing) activity"/>
    <property type="evidence" value="ECO:0007669"/>
    <property type="project" value="InterPro"/>
</dbReference>
<feature type="binding site" evidence="8">
    <location>
        <position position="156"/>
    </location>
    <ligand>
        <name>deamido-NAD(+)</name>
        <dbReference type="ChEBI" id="CHEBI:58437"/>
        <note>ligand shared between two neighboring subunits</note>
    </ligand>
</feature>
<evidence type="ECO:0000256" key="9">
    <source>
        <dbReference type="RuleBase" id="RU003811"/>
    </source>
</evidence>
<keyword evidence="4 8" id="KW-0547">Nucleotide-binding</keyword>
<keyword evidence="2 8" id="KW-0436">Ligase</keyword>
<comment type="catalytic activity">
    <reaction evidence="8 10">
        <text>deamido-NAD(+) + NH4(+) + ATP = AMP + diphosphate + NAD(+) + H(+)</text>
        <dbReference type="Rhea" id="RHEA:21188"/>
        <dbReference type="ChEBI" id="CHEBI:15378"/>
        <dbReference type="ChEBI" id="CHEBI:28938"/>
        <dbReference type="ChEBI" id="CHEBI:30616"/>
        <dbReference type="ChEBI" id="CHEBI:33019"/>
        <dbReference type="ChEBI" id="CHEBI:57540"/>
        <dbReference type="ChEBI" id="CHEBI:58437"/>
        <dbReference type="ChEBI" id="CHEBI:456215"/>
        <dbReference type="EC" id="6.3.1.5"/>
    </reaction>
</comment>
<evidence type="ECO:0000256" key="1">
    <source>
        <dbReference type="ARBA" id="ARBA00005859"/>
    </source>
</evidence>
<dbReference type="Proteomes" id="UP000290527">
    <property type="component" value="Unassembled WGS sequence"/>
</dbReference>
<comment type="function">
    <text evidence="8">Catalyzes the ATP-dependent amidation of deamido-NAD to form NAD. Uses ammonia as a nitrogen source.</text>
</comment>
<evidence type="ECO:0000256" key="4">
    <source>
        <dbReference type="ARBA" id="ARBA00022741"/>
    </source>
</evidence>
<dbReference type="GO" id="GO:0005737">
    <property type="term" value="C:cytoplasm"/>
    <property type="evidence" value="ECO:0007669"/>
    <property type="project" value="InterPro"/>
</dbReference>
<accession>A0A401HPF4</accession>
<feature type="binding site" evidence="8">
    <location>
        <begin position="30"/>
        <end position="37"/>
    </location>
    <ligand>
        <name>ATP</name>
        <dbReference type="ChEBI" id="CHEBI:30616"/>
    </ligand>
</feature>
<evidence type="ECO:0000313" key="12">
    <source>
        <dbReference type="EMBL" id="GBF36031.1"/>
    </source>
</evidence>
<dbReference type="InterPro" id="IPR014729">
    <property type="entry name" value="Rossmann-like_a/b/a_fold"/>
</dbReference>
<evidence type="ECO:0000313" key="13">
    <source>
        <dbReference type="Proteomes" id="UP000290527"/>
    </source>
</evidence>
<feature type="binding site" evidence="8">
    <location>
        <position position="187"/>
    </location>
    <ligand>
        <name>ATP</name>
        <dbReference type="ChEBI" id="CHEBI:30616"/>
    </ligand>
</feature>
<dbReference type="HAMAP" id="MF_00193">
    <property type="entry name" value="NadE_ammonia_dep"/>
    <property type="match status" value="1"/>
</dbReference>
<gene>
    <name evidence="8" type="primary">nadE</name>
    <name evidence="12" type="ORF">MHHB_P0256</name>
</gene>
<dbReference type="PANTHER" id="PTHR23090">
    <property type="entry name" value="NH 3 /GLUTAMINE-DEPENDENT NAD + SYNTHETASE"/>
    <property type="match status" value="1"/>
</dbReference>
<dbReference type="GO" id="GO:0046872">
    <property type="term" value="F:metal ion binding"/>
    <property type="evidence" value="ECO:0007669"/>
    <property type="project" value="UniProtKB-KW"/>
</dbReference>
<comment type="caution">
    <text evidence="12">The sequence shown here is derived from an EMBL/GenBank/DDBJ whole genome shotgun (WGS) entry which is preliminary data.</text>
</comment>
<comment type="subunit">
    <text evidence="8">Homodimer.</text>
</comment>
<feature type="binding site" evidence="8">
    <location>
        <position position="36"/>
    </location>
    <ligand>
        <name>Mg(2+)</name>
        <dbReference type="ChEBI" id="CHEBI:18420"/>
    </ligand>
</feature>
<protein>
    <recommendedName>
        <fullName evidence="8 10">NH(3)-dependent NAD(+) synthetase</fullName>
        <ecNumber evidence="8 10">6.3.1.5</ecNumber>
    </recommendedName>
</protein>
<evidence type="ECO:0000256" key="3">
    <source>
        <dbReference type="ARBA" id="ARBA00022723"/>
    </source>
</evidence>
<dbReference type="InterPro" id="IPR022310">
    <property type="entry name" value="NAD/GMP_synthase"/>
</dbReference>
<proteinExistence type="inferred from homology"/>
<reference evidence="12 13" key="1">
    <citation type="journal article" date="2019" name="Int. J. Syst. Evol. Microbiol.">
        <title>Methanofervidicoccus abyssi gen. nov., sp. nov., a hydrogenotrophic methanogen, isolated from a hydrothermal vent chimney in the Mid-Cayman Spreading Center, the Caribbean Sea.</title>
        <authorList>
            <person name="Sakai S."/>
            <person name="Takaki Y."/>
            <person name="Miyazaki M."/>
            <person name="Ogawara M."/>
            <person name="Yanagawa K."/>
            <person name="Miyazaki J."/>
            <person name="Takai K."/>
        </authorList>
    </citation>
    <scope>NUCLEOTIDE SEQUENCE [LARGE SCALE GENOMIC DNA]</scope>
    <source>
        <strain evidence="12 13">HHB</strain>
    </source>
</reference>
<keyword evidence="13" id="KW-1185">Reference proteome</keyword>
<dbReference type="UniPathway" id="UPA00253">
    <property type="reaction ID" value="UER00333"/>
</dbReference>
<dbReference type="EMBL" id="BFAX01000001">
    <property type="protein sequence ID" value="GBF36031.1"/>
    <property type="molecule type" value="Genomic_DNA"/>
</dbReference>
<feature type="binding site" description="in other chain" evidence="8">
    <location>
        <begin position="246"/>
        <end position="247"/>
    </location>
    <ligand>
        <name>deamido-NAD(+)</name>
        <dbReference type="ChEBI" id="CHEBI:58437"/>
        <note>ligand shared between two neighboring subunits</note>
    </ligand>
</feature>
<dbReference type="FunFam" id="3.40.50.620:FF:000106">
    <property type="entry name" value="Glutamine-dependent NAD(+) synthetase"/>
    <property type="match status" value="1"/>
</dbReference>
<dbReference type="AlphaFoldDB" id="A0A401HPF4"/>
<dbReference type="RefSeq" id="WP_131006814.1">
    <property type="nucleotide sequence ID" value="NZ_BFAX01000001.1"/>
</dbReference>
<organism evidence="12 13">
    <name type="scientific">Methanofervidicoccus abyssi</name>
    <dbReference type="NCBI Taxonomy" id="2082189"/>
    <lineage>
        <taxon>Archaea</taxon>
        <taxon>Methanobacteriati</taxon>
        <taxon>Methanobacteriota</taxon>
        <taxon>Methanomada group</taxon>
        <taxon>Methanococci</taxon>
        <taxon>Methanococcales</taxon>
        <taxon>Methanofervidicoccus</taxon>
    </lineage>
</organism>
<dbReference type="OrthoDB" id="39312at2157"/>
<sequence length="255" mass="28547">MKNVEKTVEKLTHFIKNVVKKAGARGVVVGLSGGIDSSVVATLCVKALGRDKVLGVIMPERDSDPKDIEHAKMIAEKLGIRYILSDITDILRAFGAGGYIPTREFDKIADGNLKARIRMCILYYFANRRKLLVAGTSNKSELYMGYGTKYGDLGSDFLVIGNLFKTEVRELAKYLGIPQEIINKPPSAGLWKGQRDEEELGITYEVLDRILERIEKGEDKEKISKNLNVPLFQVEEILNRIEANRHKLGPIFPPK</sequence>
<dbReference type="Gene3D" id="3.40.50.620">
    <property type="entry name" value="HUPs"/>
    <property type="match status" value="1"/>
</dbReference>
<evidence type="ECO:0000256" key="2">
    <source>
        <dbReference type="ARBA" id="ARBA00022598"/>
    </source>
</evidence>
<keyword evidence="7 8" id="KW-0520">NAD</keyword>
<dbReference type="InterPro" id="IPR003694">
    <property type="entry name" value="NAD_synthase"/>
</dbReference>
<dbReference type="InterPro" id="IPR022926">
    <property type="entry name" value="NH(3)-dep_NAD(+)_synth"/>
</dbReference>
<feature type="binding site" evidence="8">
    <location>
        <position position="165"/>
    </location>
    <ligand>
        <name>ATP</name>
        <dbReference type="ChEBI" id="CHEBI:30616"/>
    </ligand>
</feature>
<dbReference type="Pfam" id="PF02540">
    <property type="entry name" value="NAD_synthase"/>
    <property type="match status" value="1"/>
</dbReference>
<name>A0A401HPF4_9EURY</name>
<dbReference type="PANTHER" id="PTHR23090:SF9">
    <property type="entry name" value="GLUTAMINE-DEPENDENT NAD(+) SYNTHETASE"/>
    <property type="match status" value="1"/>
</dbReference>
<keyword evidence="5 8" id="KW-0067">ATP-binding</keyword>
<feature type="binding site" description="in other chain" evidence="8">
    <location>
        <position position="116"/>
    </location>
    <ligand>
        <name>deamido-NAD(+)</name>
        <dbReference type="ChEBI" id="CHEBI:58437"/>
        <note>ligand shared between two neighboring subunits</note>
    </ligand>
</feature>